<evidence type="ECO:0000313" key="1">
    <source>
        <dbReference type="EMBL" id="CAA0819527.1"/>
    </source>
</evidence>
<dbReference type="OrthoDB" id="1741569at2759"/>
<dbReference type="Proteomes" id="UP001153555">
    <property type="component" value="Unassembled WGS sequence"/>
</dbReference>
<sequence length="297" mass="32957">MATIKELESEIHGLQCHEESFGKQRARIDWLKEGDRNTKFFHSRAKARFSANRIDKLKNDHSRPTFEQISEMTDKVGGCISSEEASLLDNPYTEEEVLAALKSIGPYKAPRVDGFHAIFYQTHWELIKPDLLPVKRDKLTLSKHLGGLGFRDFSKFNQALLGKQLRRVLSNPDSLVTRVLKSKIAARLERTATKDSVLIGISIPMGSRDSNKGSSCARLTPLRWSERLLNGDRGGLRDGGSLSGRRNGIRWSNLTRACDRAATGLAGVLSEQQLLNSTLSTIGFVAGGHCEGDGRLQ</sequence>
<evidence type="ECO:0000313" key="2">
    <source>
        <dbReference type="Proteomes" id="UP001153555"/>
    </source>
</evidence>
<reference evidence="1" key="1">
    <citation type="submission" date="2019-12" db="EMBL/GenBank/DDBJ databases">
        <authorList>
            <person name="Scholes J."/>
        </authorList>
    </citation>
    <scope>NUCLEOTIDE SEQUENCE</scope>
</reference>
<comment type="caution">
    <text evidence="1">The sequence shown here is derived from an EMBL/GenBank/DDBJ whole genome shotgun (WGS) entry which is preliminary data.</text>
</comment>
<protein>
    <submittedName>
        <fullName evidence="1">Ribonuclease H-like superfamily protein</fullName>
    </submittedName>
</protein>
<dbReference type="AlphaFoldDB" id="A0A9N7MTM2"/>
<accession>A0A9N7MTM2</accession>
<proteinExistence type="predicted"/>
<dbReference type="EMBL" id="CACSLK010019251">
    <property type="protein sequence ID" value="CAA0819527.1"/>
    <property type="molecule type" value="Genomic_DNA"/>
</dbReference>
<gene>
    <name evidence="1" type="ORF">SHERM_17904</name>
</gene>
<organism evidence="1 2">
    <name type="scientific">Striga hermonthica</name>
    <name type="common">Purple witchweed</name>
    <name type="synonym">Buchnera hermonthica</name>
    <dbReference type="NCBI Taxonomy" id="68872"/>
    <lineage>
        <taxon>Eukaryota</taxon>
        <taxon>Viridiplantae</taxon>
        <taxon>Streptophyta</taxon>
        <taxon>Embryophyta</taxon>
        <taxon>Tracheophyta</taxon>
        <taxon>Spermatophyta</taxon>
        <taxon>Magnoliopsida</taxon>
        <taxon>eudicotyledons</taxon>
        <taxon>Gunneridae</taxon>
        <taxon>Pentapetalae</taxon>
        <taxon>asterids</taxon>
        <taxon>lamiids</taxon>
        <taxon>Lamiales</taxon>
        <taxon>Orobanchaceae</taxon>
        <taxon>Buchnereae</taxon>
        <taxon>Striga</taxon>
    </lineage>
</organism>
<keyword evidence="2" id="KW-1185">Reference proteome</keyword>
<name>A0A9N7MTM2_STRHE</name>